<feature type="domain" description="FF" evidence="4">
    <location>
        <begin position="806"/>
        <end position="861"/>
    </location>
</feature>
<dbReference type="GO" id="GO:0070063">
    <property type="term" value="F:RNA polymerase binding"/>
    <property type="evidence" value="ECO:0007669"/>
    <property type="project" value="InterPro"/>
</dbReference>
<feature type="compositionally biased region" description="Pro residues" evidence="2">
    <location>
        <begin position="17"/>
        <end position="26"/>
    </location>
</feature>
<feature type="compositionally biased region" description="Pro residues" evidence="2">
    <location>
        <begin position="314"/>
        <end position="323"/>
    </location>
</feature>
<name>A0A0C9QX05_9CONI</name>
<feature type="compositionally biased region" description="Low complexity" evidence="2">
    <location>
        <begin position="460"/>
        <end position="471"/>
    </location>
</feature>
<feature type="region of interest" description="Disordered" evidence="2">
    <location>
        <begin position="996"/>
        <end position="1015"/>
    </location>
</feature>
<feature type="compositionally biased region" description="Low complexity" evidence="2">
    <location>
        <begin position="676"/>
        <end position="696"/>
    </location>
</feature>
<dbReference type="PANTHER" id="PTHR15377:SF3">
    <property type="entry name" value="WW DOMAIN-CONTAINING PROTEIN"/>
    <property type="match status" value="1"/>
</dbReference>
<feature type="compositionally biased region" description="Pro residues" evidence="2">
    <location>
        <begin position="252"/>
        <end position="268"/>
    </location>
</feature>
<dbReference type="SUPFAM" id="SSF51045">
    <property type="entry name" value="WW domain"/>
    <property type="match status" value="2"/>
</dbReference>
<evidence type="ECO:0000259" key="3">
    <source>
        <dbReference type="PROSITE" id="PS50020"/>
    </source>
</evidence>
<dbReference type="InterPro" id="IPR036020">
    <property type="entry name" value="WW_dom_sf"/>
</dbReference>
<feature type="compositionally biased region" description="Pro residues" evidence="2">
    <location>
        <begin position="124"/>
        <end position="137"/>
    </location>
</feature>
<evidence type="ECO:0000256" key="2">
    <source>
        <dbReference type="SAM" id="MobiDB-lite"/>
    </source>
</evidence>
<dbReference type="SUPFAM" id="SSF81698">
    <property type="entry name" value="FF domain"/>
    <property type="match status" value="5"/>
</dbReference>
<feature type="compositionally biased region" description="Polar residues" evidence="2">
    <location>
        <begin position="75"/>
        <end position="85"/>
    </location>
</feature>
<protein>
    <submittedName>
        <fullName evidence="5">TSA: Wollemia nobilis Ref_Wollemi_Transcript_2281_3725 transcribed RNA sequence</fullName>
    </submittedName>
</protein>
<feature type="compositionally biased region" description="Polar residues" evidence="2">
    <location>
        <begin position="92"/>
        <end position="106"/>
    </location>
</feature>
<dbReference type="EMBL" id="GCHU01002262">
    <property type="protein sequence ID" value="JAG89305.1"/>
    <property type="molecule type" value="Transcribed_RNA"/>
</dbReference>
<dbReference type="InterPro" id="IPR045148">
    <property type="entry name" value="TCRG1-like"/>
</dbReference>
<keyword evidence="1" id="KW-0677">Repeat</keyword>
<feature type="compositionally biased region" description="Low complexity" evidence="2">
    <location>
        <begin position="7"/>
        <end position="16"/>
    </location>
</feature>
<feature type="compositionally biased region" description="Polar residues" evidence="2">
    <location>
        <begin position="34"/>
        <end position="62"/>
    </location>
</feature>
<accession>A0A0C9QX05</accession>
<organism evidence="5">
    <name type="scientific">Wollemia nobilis</name>
    <dbReference type="NCBI Taxonomy" id="56998"/>
    <lineage>
        <taxon>Eukaryota</taxon>
        <taxon>Viridiplantae</taxon>
        <taxon>Streptophyta</taxon>
        <taxon>Embryophyta</taxon>
        <taxon>Tracheophyta</taxon>
        <taxon>Spermatophyta</taxon>
        <taxon>Pinopsida</taxon>
        <taxon>Pinidae</taxon>
        <taxon>Conifers II</taxon>
        <taxon>Araucariales</taxon>
        <taxon>Araucariaceae</taxon>
        <taxon>Wollemia</taxon>
    </lineage>
</organism>
<feature type="compositionally biased region" description="Pro residues" evidence="2">
    <location>
        <begin position="150"/>
        <end position="167"/>
    </location>
</feature>
<feature type="compositionally biased region" description="Pro residues" evidence="2">
    <location>
        <begin position="384"/>
        <end position="393"/>
    </location>
</feature>
<feature type="compositionally biased region" description="Low complexity" evidence="2">
    <location>
        <begin position="1134"/>
        <end position="1145"/>
    </location>
</feature>
<dbReference type="AlphaFoldDB" id="A0A0C9QX05"/>
<dbReference type="CDD" id="cd00201">
    <property type="entry name" value="WW"/>
    <property type="match status" value="2"/>
</dbReference>
<dbReference type="GO" id="GO:0003712">
    <property type="term" value="F:transcription coregulator activity"/>
    <property type="evidence" value="ECO:0007669"/>
    <property type="project" value="TreeGrafter"/>
</dbReference>
<feature type="compositionally biased region" description="Low complexity" evidence="2">
    <location>
        <begin position="303"/>
        <end position="313"/>
    </location>
</feature>
<evidence type="ECO:0000313" key="5">
    <source>
        <dbReference type="EMBL" id="JAG89305.1"/>
    </source>
</evidence>
<dbReference type="PROSITE" id="PS01159">
    <property type="entry name" value="WW_DOMAIN_1"/>
    <property type="match status" value="2"/>
</dbReference>
<dbReference type="FunFam" id="1.10.10.440:FF:000028">
    <property type="entry name" value="Pre-mRNA-processing protein 40C"/>
    <property type="match status" value="1"/>
</dbReference>
<dbReference type="GO" id="GO:0005634">
    <property type="term" value="C:nucleus"/>
    <property type="evidence" value="ECO:0007669"/>
    <property type="project" value="TreeGrafter"/>
</dbReference>
<dbReference type="InterPro" id="IPR002713">
    <property type="entry name" value="FF_domain"/>
</dbReference>
<feature type="compositionally biased region" description="Low complexity" evidence="2">
    <location>
        <begin position="324"/>
        <end position="338"/>
    </location>
</feature>
<reference evidence="5" key="1">
    <citation type="submission" date="2015-02" db="EMBL/GenBank/DDBJ databases">
        <title>A transcriptome of Wollemia nobilis - a relic of Gondwana.</title>
        <authorList>
            <person name="Chia J.Y."/>
            <person name="Leong Y.S."/>
            <person name="Abdul Karim S."/>
            <person name="Wan Azmi N."/>
            <person name="Hercus R."/>
            <person name="Croft L."/>
        </authorList>
    </citation>
    <scope>NUCLEOTIDE SEQUENCE</scope>
    <source>
        <strain evidence="5">MaeBrown</strain>
        <tissue evidence="5">Leaf</tissue>
    </source>
</reference>
<dbReference type="FunFam" id="1.10.10.440:FF:000021">
    <property type="entry name" value="pre-mRNA-processing protein 40C isoform X1"/>
    <property type="match status" value="1"/>
</dbReference>
<feature type="compositionally biased region" description="Polar residues" evidence="2">
    <location>
        <begin position="478"/>
        <end position="495"/>
    </location>
</feature>
<feature type="domain" description="WW" evidence="3">
    <location>
        <begin position="523"/>
        <end position="550"/>
    </location>
</feature>
<feature type="region of interest" description="Disordered" evidence="2">
    <location>
        <begin position="668"/>
        <end position="743"/>
    </location>
</feature>
<feature type="compositionally biased region" description="Polar residues" evidence="2">
    <location>
        <begin position="339"/>
        <end position="358"/>
    </location>
</feature>
<dbReference type="PROSITE" id="PS51676">
    <property type="entry name" value="FF"/>
    <property type="match status" value="3"/>
</dbReference>
<evidence type="ECO:0000259" key="4">
    <source>
        <dbReference type="PROSITE" id="PS51676"/>
    </source>
</evidence>
<dbReference type="SMART" id="SM00456">
    <property type="entry name" value="WW"/>
    <property type="match status" value="2"/>
</dbReference>
<feature type="region of interest" description="Disordered" evidence="2">
    <location>
        <begin position="1"/>
        <end position="515"/>
    </location>
</feature>
<feature type="region of interest" description="Disordered" evidence="2">
    <location>
        <begin position="1105"/>
        <end position="1145"/>
    </location>
</feature>
<feature type="compositionally biased region" description="Basic and acidic residues" evidence="2">
    <location>
        <begin position="996"/>
        <end position="1011"/>
    </location>
</feature>
<feature type="compositionally biased region" description="Polar residues" evidence="2">
    <location>
        <begin position="238"/>
        <end position="248"/>
    </location>
</feature>
<feature type="domain" description="FF" evidence="4">
    <location>
        <begin position="874"/>
        <end position="928"/>
    </location>
</feature>
<feature type="compositionally biased region" description="Basic and acidic residues" evidence="2">
    <location>
        <begin position="1105"/>
        <end position="1118"/>
    </location>
</feature>
<feature type="domain" description="WW" evidence="3">
    <location>
        <begin position="575"/>
        <end position="602"/>
    </location>
</feature>
<dbReference type="SMART" id="SM00441">
    <property type="entry name" value="FF"/>
    <property type="match status" value="4"/>
</dbReference>
<feature type="compositionally biased region" description="Basic and acidic residues" evidence="2">
    <location>
        <begin position="940"/>
        <end position="972"/>
    </location>
</feature>
<dbReference type="FunFam" id="1.10.10.440:FF:000020">
    <property type="entry name" value="Pre-mRNA-processing protein 40C"/>
    <property type="match status" value="1"/>
</dbReference>
<dbReference type="InterPro" id="IPR001202">
    <property type="entry name" value="WW_dom"/>
</dbReference>
<dbReference type="Gene3D" id="1.10.10.440">
    <property type="entry name" value="FF domain"/>
    <property type="match status" value="5"/>
</dbReference>
<dbReference type="PANTHER" id="PTHR15377">
    <property type="entry name" value="TRANSCRIPTION ELONGATION REGULATOR 1"/>
    <property type="match status" value="1"/>
</dbReference>
<dbReference type="Gene3D" id="2.20.70.10">
    <property type="match status" value="2"/>
</dbReference>
<feature type="compositionally biased region" description="Pro residues" evidence="2">
    <location>
        <begin position="435"/>
        <end position="452"/>
    </location>
</feature>
<dbReference type="Pfam" id="PF00397">
    <property type="entry name" value="WW"/>
    <property type="match status" value="1"/>
</dbReference>
<dbReference type="PROSITE" id="PS50020">
    <property type="entry name" value="WW_DOMAIN_2"/>
    <property type="match status" value="2"/>
</dbReference>
<feature type="region of interest" description="Disordered" evidence="2">
    <location>
        <begin position="940"/>
        <end position="974"/>
    </location>
</feature>
<proteinExistence type="predicted"/>
<feature type="compositionally biased region" description="Basic and acidic residues" evidence="2">
    <location>
        <begin position="497"/>
        <end position="514"/>
    </location>
</feature>
<feature type="compositionally biased region" description="Pro residues" evidence="2">
    <location>
        <begin position="282"/>
        <end position="302"/>
    </location>
</feature>
<dbReference type="Pfam" id="PF01846">
    <property type="entry name" value="FF"/>
    <property type="match status" value="3"/>
</dbReference>
<dbReference type="InterPro" id="IPR036517">
    <property type="entry name" value="FF_domain_sf"/>
</dbReference>
<feature type="compositionally biased region" description="Low complexity" evidence="2">
    <location>
        <begin position="173"/>
        <end position="227"/>
    </location>
</feature>
<feature type="domain" description="FF" evidence="4">
    <location>
        <begin position="739"/>
        <end position="793"/>
    </location>
</feature>
<evidence type="ECO:0000256" key="1">
    <source>
        <dbReference type="ARBA" id="ARBA00022737"/>
    </source>
</evidence>
<feature type="compositionally biased region" description="Low complexity" evidence="2">
    <location>
        <begin position="269"/>
        <end position="281"/>
    </location>
</feature>
<sequence>MESQTWSSQPAQASPSGAPPQPPVPGQSPVAGQSTLAGPSSSWVPPNTLPSQTQGQPQTTFSAPHAQGYPPSPAPTFSYNGTSVASGAPESPQHSLSSTTANSAGMTQGGGTFPSPATVTSLQPPVPGQSPVAPPPNSWGRPGAPVNSPHVPPRPNFPLPPGYPPPATQFSYSGASQPSAGSESSQQSQSSTMATATGMVQVGPPVAHASSSAPATSTPIYPSSHPSVPAPAPASTPFIASSTYSTLRWQPPQRPPPGPSALPGPPGIPVSTTSTFTQTQSAPPPQPHPSAPSTPTGPPGIPVPTTSSVTQTQNPPPPQPPLPGSSAPPASPGIPVSSTSSITQNQSAPPSNADNTSLAPRPVVATSNSATPSPQPVAYQTYPLGPPLGPPSQAPWLHPTQFGGLHRPPFMLYPGGFPGPFPLPSRPVGLTQGSVPPPSQPPGTVPLGPPGASPATAQLPPGVSPSMSSPGQRVEAPSQMNTGNQVALQMSSSKPVLQDKEKQSSEQTNKEEQILKNVEADSWTAHKTESGTIYYYNALTGESTYEKPPGFKGEPEKVISQPTPISCEKLTGTDWALVSTNDGKKYYYNTKSQATSWQVPPEVAELRKKQLQEASAKATANSGQIANLAEKGPISFTLNVPAATTGGREAMGHKVSTTAALDLIKKKLQDSGVPVTPTSLSGSGPTSGTSNANGTTMVETGGKTQLSDSVKEKVKGAVAEGTLSDSSSDSDDEDSGPTKEERIQQFKEMLKEKGVAPFSKWEKELPKIIFDPRFKAIPSYTERRSIFEHYVRTRADEERKEKRAAQKAAIEGFKQLLEEASEDITYKTDYESFARKWGHDPRFEALDRKERESLLNERVIPLRKAVEEKVKAIQAAAVSSFKTMLYEKGDISAYTRWSRVKDSLRSDSRYKAVKREDREALFNEYVAELRAAEQEAERAAKAKREEEEKLKERKREMLKRKEREEQEMERVRTKARRKDAVTSYQALLTERIKDPEASWTESRPKLEKDPLGRATNPELDVADQERLFREHVNGLYERCVREYRSLLADVIVVDATMKNLEDGKNILTSWSEAKRVLKPDPRYSKMPRRERELWWRRYAEDVQRRMKLTAPDKNENKPTADGTNKLASADPGKRSPGSRRNSSRR</sequence>